<feature type="domain" description="HBM" evidence="15">
    <location>
        <begin position="41"/>
        <end position="284"/>
    </location>
</feature>
<evidence type="ECO:0000256" key="7">
    <source>
        <dbReference type="ARBA" id="ARBA00023136"/>
    </source>
</evidence>
<dbReference type="GO" id="GO:0005886">
    <property type="term" value="C:plasma membrane"/>
    <property type="evidence" value="ECO:0007669"/>
    <property type="project" value="UniProtKB-SubCell"/>
</dbReference>
<evidence type="ECO:0000259" key="14">
    <source>
        <dbReference type="PROSITE" id="PS50885"/>
    </source>
</evidence>
<dbReference type="CDD" id="cd06225">
    <property type="entry name" value="HAMP"/>
    <property type="match status" value="1"/>
</dbReference>
<dbReference type="Pfam" id="PF00015">
    <property type="entry name" value="MCPsignal"/>
    <property type="match status" value="1"/>
</dbReference>
<keyword evidence="5 12" id="KW-0812">Transmembrane</keyword>
<dbReference type="GO" id="GO:0004888">
    <property type="term" value="F:transmembrane signaling receptor activity"/>
    <property type="evidence" value="ECO:0007669"/>
    <property type="project" value="InterPro"/>
</dbReference>
<evidence type="ECO:0000256" key="10">
    <source>
        <dbReference type="PROSITE-ProRule" id="PRU00284"/>
    </source>
</evidence>
<feature type="domain" description="HAMP" evidence="14">
    <location>
        <begin position="311"/>
        <end position="363"/>
    </location>
</feature>
<dbReference type="Proteomes" id="UP000634530">
    <property type="component" value="Chromosome"/>
</dbReference>
<dbReference type="GO" id="GO:0007165">
    <property type="term" value="P:signal transduction"/>
    <property type="evidence" value="ECO:0007669"/>
    <property type="project" value="UniProtKB-KW"/>
</dbReference>
<dbReference type="InterPro" id="IPR032255">
    <property type="entry name" value="HBM"/>
</dbReference>
<feature type="transmembrane region" description="Helical" evidence="12">
    <location>
        <begin position="289"/>
        <end position="309"/>
    </location>
</feature>
<feature type="coiled-coil region" evidence="11">
    <location>
        <begin position="404"/>
        <end position="431"/>
    </location>
</feature>
<comment type="subcellular location">
    <subcellularLocation>
        <location evidence="1">Cell membrane</location>
        <topology evidence="1">Multi-pass membrane protein</topology>
    </subcellularLocation>
</comment>
<dbReference type="EMBL" id="CP077093">
    <property type="protein sequence ID" value="QXI27871.1"/>
    <property type="molecule type" value="Genomic_DNA"/>
</dbReference>
<evidence type="ECO:0000256" key="8">
    <source>
        <dbReference type="ARBA" id="ARBA00023224"/>
    </source>
</evidence>
<gene>
    <name evidence="16" type="ORF">HU752_028950</name>
</gene>
<dbReference type="InterPro" id="IPR004089">
    <property type="entry name" value="MCPsignal_dom"/>
</dbReference>
<keyword evidence="4" id="KW-0145">Chemotaxis</keyword>
<keyword evidence="2" id="KW-1003">Cell membrane</keyword>
<dbReference type="AlphaFoldDB" id="A0A9E6PKG6"/>
<comment type="similarity">
    <text evidence="9">Belongs to the methyl-accepting chemotaxis (MCP) protein family.</text>
</comment>
<evidence type="ECO:0000256" key="1">
    <source>
        <dbReference type="ARBA" id="ARBA00004651"/>
    </source>
</evidence>
<reference evidence="16 17" key="2">
    <citation type="journal article" date="2021" name="Microorganisms">
        <title>The Ever-Expanding Pseudomonas Genus: Description of 43 New Species and Partition of the Pseudomonas putida Group.</title>
        <authorList>
            <person name="Girard L."/>
            <person name="Lood C."/>
            <person name="Hofte M."/>
            <person name="Vandamme P."/>
            <person name="Rokni-Zadeh H."/>
            <person name="van Noort V."/>
            <person name="Lavigne R."/>
            <person name="De Mot R."/>
        </authorList>
    </citation>
    <scope>NUCLEOTIDE SEQUENCE [LARGE SCALE GENOMIC DNA]</scope>
    <source>
        <strain evidence="16 17">RW8P3</strain>
    </source>
</reference>
<reference evidence="16 17" key="1">
    <citation type="journal article" date="2020" name="Microorganisms">
        <title>Reliable Identification of Environmental Pseudomonas Isolates Using the rpoD Gene.</title>
        <authorList>
            <consortium name="The Broad Institute Genome Sequencing Platform"/>
            <person name="Girard L."/>
            <person name="Lood C."/>
            <person name="Rokni-Zadeh H."/>
            <person name="van Noort V."/>
            <person name="Lavigne R."/>
            <person name="De Mot R."/>
        </authorList>
    </citation>
    <scope>NUCLEOTIDE SEQUENCE [LARGE SCALE GENOMIC DNA]</scope>
    <source>
        <strain evidence="16 17">RW8P3</strain>
    </source>
</reference>
<dbReference type="GO" id="GO:0006935">
    <property type="term" value="P:chemotaxis"/>
    <property type="evidence" value="ECO:0007669"/>
    <property type="project" value="UniProtKB-KW"/>
</dbReference>
<feature type="transmembrane region" description="Helical" evidence="12">
    <location>
        <begin position="12"/>
        <end position="36"/>
    </location>
</feature>
<dbReference type="PANTHER" id="PTHR32089:SF120">
    <property type="entry name" value="METHYL-ACCEPTING CHEMOTAXIS PROTEIN TLPQ"/>
    <property type="match status" value="1"/>
</dbReference>
<dbReference type="PANTHER" id="PTHR32089">
    <property type="entry name" value="METHYL-ACCEPTING CHEMOTAXIS PROTEIN MCPB"/>
    <property type="match status" value="1"/>
</dbReference>
<proteinExistence type="inferred from homology"/>
<dbReference type="SMART" id="SM00283">
    <property type="entry name" value="MA"/>
    <property type="match status" value="1"/>
</dbReference>
<evidence type="ECO:0000256" key="11">
    <source>
        <dbReference type="SAM" id="Coils"/>
    </source>
</evidence>
<dbReference type="Gene3D" id="1.10.287.950">
    <property type="entry name" value="Methyl-accepting chemotaxis protein"/>
    <property type="match status" value="1"/>
</dbReference>
<name>A0A9E6PKG6_9PSED</name>
<dbReference type="FunFam" id="1.10.287.950:FF:000001">
    <property type="entry name" value="Methyl-accepting chemotaxis sensory transducer"/>
    <property type="match status" value="1"/>
</dbReference>
<dbReference type="PROSITE" id="PS51753">
    <property type="entry name" value="HBM"/>
    <property type="match status" value="1"/>
</dbReference>
<dbReference type="CDD" id="cd11386">
    <property type="entry name" value="MCP_signal"/>
    <property type="match status" value="1"/>
</dbReference>
<keyword evidence="7 12" id="KW-0472">Membrane</keyword>
<evidence type="ECO:0000256" key="2">
    <source>
        <dbReference type="ARBA" id="ARBA00022475"/>
    </source>
</evidence>
<dbReference type="Pfam" id="PF00672">
    <property type="entry name" value="HAMP"/>
    <property type="match status" value="1"/>
</dbReference>
<evidence type="ECO:0000256" key="6">
    <source>
        <dbReference type="ARBA" id="ARBA00022989"/>
    </source>
</evidence>
<evidence type="ECO:0000256" key="12">
    <source>
        <dbReference type="SAM" id="Phobius"/>
    </source>
</evidence>
<dbReference type="Gene3D" id="1.20.1440.210">
    <property type="match status" value="2"/>
</dbReference>
<keyword evidence="11" id="KW-0175">Coiled coil</keyword>
<keyword evidence="3" id="KW-0488">Methylation</keyword>
<dbReference type="Pfam" id="PF16591">
    <property type="entry name" value="HBM"/>
    <property type="match status" value="1"/>
</dbReference>
<dbReference type="InterPro" id="IPR003660">
    <property type="entry name" value="HAMP_dom"/>
</dbReference>
<evidence type="ECO:0000313" key="16">
    <source>
        <dbReference type="EMBL" id="QXI27871.1"/>
    </source>
</evidence>
<dbReference type="PROSITE" id="PS50111">
    <property type="entry name" value="CHEMOTAXIS_TRANSDUC_2"/>
    <property type="match status" value="1"/>
</dbReference>
<evidence type="ECO:0000259" key="13">
    <source>
        <dbReference type="PROSITE" id="PS50111"/>
    </source>
</evidence>
<dbReference type="InterPro" id="IPR004090">
    <property type="entry name" value="Chemotax_Me-accpt_rcpt"/>
</dbReference>
<evidence type="ECO:0000256" key="3">
    <source>
        <dbReference type="ARBA" id="ARBA00022481"/>
    </source>
</evidence>
<dbReference type="PRINTS" id="PR00260">
    <property type="entry name" value="CHEMTRNSDUCR"/>
</dbReference>
<keyword evidence="6 12" id="KW-1133">Transmembrane helix</keyword>
<dbReference type="PROSITE" id="PS50885">
    <property type="entry name" value="HAMP"/>
    <property type="match status" value="1"/>
</dbReference>
<evidence type="ECO:0000256" key="5">
    <source>
        <dbReference type="ARBA" id="ARBA00022692"/>
    </source>
</evidence>
<sequence>MNSWFGNISVNLKLGLGFGLVLALTTILALTGWTSLGGLIDRSNWMSDITQLNASLTKLRVARLQYMLTNGDETAAQNVQVNLDAFIAQQQKLLNSFKSPENVKLLKEQAATISAYQQSLNKMREAYRTGNSARQSMGDTAEVVQKLITTLHDNVLQMAPGDENRFERFEAITRAKEQFQLTRYEVRGYTANSNPETEQKAVNQLNEAIVGLKQLAQHFSSSQQNELQQLETGLTNYRTAVQAYKAANNDVVQARKEMTDQGNSIVALSEQLYQIQLDRRDSESAQARSLQLGSTLLALLVGILAAVIITRQITRPIQETLGVVERIASGDLTHNLVVTRRDELGVLQQGIQRMGTTLRDLISGIRDGVTQIASAAEELSAVTGQTSAGANSQKVETDQVATAMHEMTATVQEVARNAEEASQAASAADSEARAGDRVVGEAIAQIERLATEVVRSTEAMTVLQQESDKIGSVMDVIKAVAEQTNLLALNAAIEAARAGEAGRGFAVVADEVRGLAQRTQKSTEEIEGLVAALQSGTQQVATVMNNSRSLTDSSVELTRKAGTSLENITRTVSNIQSMNQQIAAAAEEQSAVAEEISRSIISVRDVCEQTAAASDETAASSVELARLGSQLQTMVSHFRV</sequence>
<accession>A0A9E6PKG6</accession>
<dbReference type="SMART" id="SM00304">
    <property type="entry name" value="HAMP"/>
    <property type="match status" value="2"/>
</dbReference>
<dbReference type="SMART" id="SM01358">
    <property type="entry name" value="HBM"/>
    <property type="match status" value="1"/>
</dbReference>
<organism evidence="16 17">
    <name type="scientific">Pseudomonas vanderleydeniana</name>
    <dbReference type="NCBI Taxonomy" id="2745495"/>
    <lineage>
        <taxon>Bacteria</taxon>
        <taxon>Pseudomonadati</taxon>
        <taxon>Pseudomonadota</taxon>
        <taxon>Gammaproteobacteria</taxon>
        <taxon>Pseudomonadales</taxon>
        <taxon>Pseudomonadaceae</taxon>
        <taxon>Pseudomonas</taxon>
    </lineage>
</organism>
<evidence type="ECO:0000256" key="9">
    <source>
        <dbReference type="ARBA" id="ARBA00029447"/>
    </source>
</evidence>
<keyword evidence="8 10" id="KW-0807">Transducer</keyword>
<feature type="domain" description="Methyl-accepting transducer" evidence="13">
    <location>
        <begin position="368"/>
        <end position="604"/>
    </location>
</feature>
<keyword evidence="17" id="KW-1185">Reference proteome</keyword>
<protein>
    <submittedName>
        <fullName evidence="16">Methyl-accepting chemotaxis protein</fullName>
    </submittedName>
</protein>
<dbReference type="SUPFAM" id="SSF58104">
    <property type="entry name" value="Methyl-accepting chemotaxis protein (MCP) signaling domain"/>
    <property type="match status" value="1"/>
</dbReference>
<evidence type="ECO:0000259" key="15">
    <source>
        <dbReference type="PROSITE" id="PS51753"/>
    </source>
</evidence>
<evidence type="ECO:0000256" key="4">
    <source>
        <dbReference type="ARBA" id="ARBA00022500"/>
    </source>
</evidence>
<dbReference type="KEGG" id="pvw:HU752_028950"/>
<evidence type="ECO:0000313" key="17">
    <source>
        <dbReference type="Proteomes" id="UP000634530"/>
    </source>
</evidence>